<accession>A0A2I0VY71</accession>
<reference evidence="2 3" key="2">
    <citation type="journal article" date="2017" name="Nature">
        <title>The Apostasia genome and the evolution of orchids.</title>
        <authorList>
            <person name="Zhang G.Q."/>
            <person name="Liu K.W."/>
            <person name="Li Z."/>
            <person name="Lohaus R."/>
            <person name="Hsiao Y.Y."/>
            <person name="Niu S.C."/>
            <person name="Wang J.Y."/>
            <person name="Lin Y.C."/>
            <person name="Xu Q."/>
            <person name="Chen L.J."/>
            <person name="Yoshida K."/>
            <person name="Fujiwara S."/>
            <person name="Wang Z.W."/>
            <person name="Zhang Y.Q."/>
            <person name="Mitsuda N."/>
            <person name="Wang M."/>
            <person name="Liu G.H."/>
            <person name="Pecoraro L."/>
            <person name="Huang H.X."/>
            <person name="Xiao X.J."/>
            <person name="Lin M."/>
            <person name="Wu X.Y."/>
            <person name="Wu W.L."/>
            <person name="Chen Y.Y."/>
            <person name="Chang S.B."/>
            <person name="Sakamoto S."/>
            <person name="Ohme-Takagi M."/>
            <person name="Yagi M."/>
            <person name="Zeng S.J."/>
            <person name="Shen C.Y."/>
            <person name="Yeh C.M."/>
            <person name="Luo Y.B."/>
            <person name="Tsai W.C."/>
            <person name="Van de Peer Y."/>
            <person name="Liu Z.J."/>
        </authorList>
    </citation>
    <scope>NUCLEOTIDE SEQUENCE [LARGE SCALE GENOMIC DNA]</scope>
    <source>
        <tissue evidence="2">The whole plant</tissue>
    </source>
</reference>
<sequence length="175" mass="18740">MAEPTGRQSAGNEFSQSFTSNEAKSLLDSGRSVPVESVILSTDILEMEIARTTRRADEAAIGAGTDEVEDEQHETQRKRLEKTAKLLCGVALNLSVAIIIAVVANTNKLSSRSHRELILFKASAASALLTFFAGLGLLISVQYKNVKRTVQLGLIIIAILTILAGAVVLAMNVVF</sequence>
<dbReference type="AlphaFoldDB" id="A0A2I0VY71"/>
<gene>
    <name evidence="2" type="ORF">MA16_Dca017717</name>
</gene>
<organism evidence="2 3">
    <name type="scientific">Dendrobium catenatum</name>
    <dbReference type="NCBI Taxonomy" id="906689"/>
    <lineage>
        <taxon>Eukaryota</taxon>
        <taxon>Viridiplantae</taxon>
        <taxon>Streptophyta</taxon>
        <taxon>Embryophyta</taxon>
        <taxon>Tracheophyta</taxon>
        <taxon>Spermatophyta</taxon>
        <taxon>Magnoliopsida</taxon>
        <taxon>Liliopsida</taxon>
        <taxon>Asparagales</taxon>
        <taxon>Orchidaceae</taxon>
        <taxon>Epidendroideae</taxon>
        <taxon>Malaxideae</taxon>
        <taxon>Dendrobiinae</taxon>
        <taxon>Dendrobium</taxon>
    </lineage>
</organism>
<evidence type="ECO:0000313" key="2">
    <source>
        <dbReference type="EMBL" id="PKU68365.1"/>
    </source>
</evidence>
<keyword evidence="1" id="KW-0472">Membrane</keyword>
<feature type="transmembrane region" description="Helical" evidence="1">
    <location>
        <begin position="152"/>
        <end position="174"/>
    </location>
</feature>
<reference evidence="2 3" key="1">
    <citation type="journal article" date="2016" name="Sci. Rep.">
        <title>The Dendrobium catenatum Lindl. genome sequence provides insights into polysaccharide synthase, floral development and adaptive evolution.</title>
        <authorList>
            <person name="Zhang G.Q."/>
            <person name="Xu Q."/>
            <person name="Bian C."/>
            <person name="Tsai W.C."/>
            <person name="Yeh C.M."/>
            <person name="Liu K.W."/>
            <person name="Yoshida K."/>
            <person name="Zhang L.S."/>
            <person name="Chang S.B."/>
            <person name="Chen F."/>
            <person name="Shi Y."/>
            <person name="Su Y.Y."/>
            <person name="Zhang Y.Q."/>
            <person name="Chen L.J."/>
            <person name="Yin Y."/>
            <person name="Lin M."/>
            <person name="Huang H."/>
            <person name="Deng H."/>
            <person name="Wang Z.W."/>
            <person name="Zhu S.L."/>
            <person name="Zhao X."/>
            <person name="Deng C."/>
            <person name="Niu S.C."/>
            <person name="Huang J."/>
            <person name="Wang M."/>
            <person name="Liu G.H."/>
            <person name="Yang H.J."/>
            <person name="Xiao X.J."/>
            <person name="Hsiao Y.Y."/>
            <person name="Wu W.L."/>
            <person name="Chen Y.Y."/>
            <person name="Mitsuda N."/>
            <person name="Ohme-Takagi M."/>
            <person name="Luo Y.B."/>
            <person name="Van de Peer Y."/>
            <person name="Liu Z.J."/>
        </authorList>
    </citation>
    <scope>NUCLEOTIDE SEQUENCE [LARGE SCALE GENOMIC DNA]</scope>
    <source>
        <tissue evidence="2">The whole plant</tissue>
    </source>
</reference>
<evidence type="ECO:0000313" key="3">
    <source>
        <dbReference type="Proteomes" id="UP000233837"/>
    </source>
</evidence>
<evidence type="ECO:0000256" key="1">
    <source>
        <dbReference type="SAM" id="Phobius"/>
    </source>
</evidence>
<protein>
    <submittedName>
        <fullName evidence="2">Uncharacterized protein</fullName>
    </submittedName>
</protein>
<dbReference type="EMBL" id="KZ503103">
    <property type="protein sequence ID" value="PKU68365.1"/>
    <property type="molecule type" value="Genomic_DNA"/>
</dbReference>
<keyword evidence="1" id="KW-0812">Transmembrane</keyword>
<feature type="transmembrane region" description="Helical" evidence="1">
    <location>
        <begin position="86"/>
        <end position="106"/>
    </location>
</feature>
<dbReference type="Proteomes" id="UP000233837">
    <property type="component" value="Unassembled WGS sequence"/>
</dbReference>
<keyword evidence="1" id="KW-1133">Transmembrane helix</keyword>
<keyword evidence="3" id="KW-1185">Reference proteome</keyword>
<name>A0A2I0VY71_9ASPA</name>
<feature type="transmembrane region" description="Helical" evidence="1">
    <location>
        <begin position="118"/>
        <end position="140"/>
    </location>
</feature>
<proteinExistence type="predicted"/>